<keyword evidence="2" id="KW-1185">Reference proteome</keyword>
<accession>A0A9Q9EKX2</accession>
<dbReference type="Proteomes" id="UP001056384">
    <property type="component" value="Chromosome 7"/>
</dbReference>
<dbReference type="PANTHER" id="PTHR36978">
    <property type="entry name" value="P-LOOP CONTAINING NUCLEOTIDE TRIPHOSPHATE HYDROLASE"/>
    <property type="match status" value="1"/>
</dbReference>
<proteinExistence type="predicted"/>
<dbReference type="InterPro" id="IPR040632">
    <property type="entry name" value="Sulfotransfer_4"/>
</dbReference>
<protein>
    <recommendedName>
        <fullName evidence="3">P-loop containing nucleoside triphosphate hydrolase protein</fullName>
    </recommendedName>
</protein>
<evidence type="ECO:0008006" key="3">
    <source>
        <dbReference type="Google" id="ProtNLM"/>
    </source>
</evidence>
<dbReference type="InterPro" id="IPR027417">
    <property type="entry name" value="P-loop_NTPase"/>
</dbReference>
<gene>
    <name evidence="1" type="ORF">Slin15195_G085650</name>
</gene>
<reference evidence="1" key="1">
    <citation type="submission" date="2022-06" db="EMBL/GenBank/DDBJ databases">
        <title>Complete genome sequences of two strains of the flax pathogen Septoria linicola.</title>
        <authorList>
            <person name="Lapalu N."/>
            <person name="Simon A."/>
            <person name="Demenou B."/>
            <person name="Paumier D."/>
            <person name="Guillot M.-P."/>
            <person name="Gout L."/>
            <person name="Valade R."/>
        </authorList>
    </citation>
    <scope>NUCLEOTIDE SEQUENCE</scope>
    <source>
        <strain evidence="1">SE15195</strain>
    </source>
</reference>
<dbReference type="EMBL" id="CP099424">
    <property type="protein sequence ID" value="USW55246.1"/>
    <property type="molecule type" value="Genomic_DNA"/>
</dbReference>
<dbReference type="PANTHER" id="PTHR36978:SF4">
    <property type="entry name" value="P-LOOP CONTAINING NUCLEOSIDE TRIPHOSPHATE HYDROLASE PROTEIN"/>
    <property type="match status" value="1"/>
</dbReference>
<evidence type="ECO:0000313" key="2">
    <source>
        <dbReference type="Proteomes" id="UP001056384"/>
    </source>
</evidence>
<organism evidence="1 2">
    <name type="scientific">Septoria linicola</name>
    <dbReference type="NCBI Taxonomy" id="215465"/>
    <lineage>
        <taxon>Eukaryota</taxon>
        <taxon>Fungi</taxon>
        <taxon>Dikarya</taxon>
        <taxon>Ascomycota</taxon>
        <taxon>Pezizomycotina</taxon>
        <taxon>Dothideomycetes</taxon>
        <taxon>Dothideomycetidae</taxon>
        <taxon>Mycosphaerellales</taxon>
        <taxon>Mycosphaerellaceae</taxon>
        <taxon>Septoria</taxon>
    </lineage>
</organism>
<name>A0A9Q9EKX2_9PEZI</name>
<dbReference type="OrthoDB" id="408152at2759"/>
<dbReference type="Gene3D" id="3.40.50.300">
    <property type="entry name" value="P-loop containing nucleotide triphosphate hydrolases"/>
    <property type="match status" value="1"/>
</dbReference>
<dbReference type="Pfam" id="PF17784">
    <property type="entry name" value="Sulfotransfer_4"/>
    <property type="match status" value="1"/>
</dbReference>
<sequence length="294" mass="33491">MSLWEFCFGFSEETKRKHPELFVNADIDRHGSTRQMPMEVLSLAMGRTGTCSMKAALNQLGYNTAHGFDMHANKRDCLMWDEAFEVKYHGDTSIDLNKPDFWDQLLGHVSAVTDTPHNAFGPELIRAYPNAKVVLVEREIESWYKSFERALIRGADYPVMVNILAVLDPTGFGFFKNIQRRGFMAGQFRAANAAEWRANARPVYHEHYAKIREVLKDQPERLLEYKLGSGWEPLCTFLGRPVPQEKFPHINESAAHDEMMVVVAMLGLRNCLRNLVLWASPVVIGLVTLRSFAA</sequence>
<evidence type="ECO:0000313" key="1">
    <source>
        <dbReference type="EMBL" id="USW55246.1"/>
    </source>
</evidence>
<dbReference type="AlphaFoldDB" id="A0A9Q9EKX2"/>
<dbReference type="SUPFAM" id="SSF52540">
    <property type="entry name" value="P-loop containing nucleoside triphosphate hydrolases"/>
    <property type="match status" value="1"/>
</dbReference>